<evidence type="ECO:0000256" key="5">
    <source>
        <dbReference type="SAM" id="MobiDB-lite"/>
    </source>
</evidence>
<dbReference type="Pfam" id="PF02347">
    <property type="entry name" value="GDC-P"/>
    <property type="match status" value="1"/>
</dbReference>
<dbReference type="Pfam" id="PF00167">
    <property type="entry name" value="FGF"/>
    <property type="match status" value="1"/>
</dbReference>
<protein>
    <recommendedName>
        <fullName evidence="4">Fibroblast growth factor</fullName>
        <shortName evidence="4">FGF</shortName>
    </recommendedName>
</protein>
<comment type="caution">
    <text evidence="8">The sequence shown here is derived from an EMBL/GenBank/DDBJ whole genome shotgun (WGS) entry which is preliminary data.</text>
</comment>
<accession>A0A4U1EZS0</accession>
<dbReference type="PRINTS" id="PR00262">
    <property type="entry name" value="IL1HBGF"/>
</dbReference>
<feature type="region of interest" description="Disordered" evidence="5">
    <location>
        <begin position="1"/>
        <end position="39"/>
    </location>
</feature>
<dbReference type="InterPro" id="IPR002209">
    <property type="entry name" value="Fibroblast_GF_fam"/>
</dbReference>
<evidence type="ECO:0000256" key="1">
    <source>
        <dbReference type="ARBA" id="ARBA00007936"/>
    </source>
</evidence>
<dbReference type="SUPFAM" id="SSF50353">
    <property type="entry name" value="Cytokine"/>
    <property type="match status" value="1"/>
</dbReference>
<comment type="similarity">
    <text evidence="1 4">Belongs to the heparin-binding growth factors family.</text>
</comment>
<dbReference type="SMART" id="SM00442">
    <property type="entry name" value="FGF"/>
    <property type="match status" value="1"/>
</dbReference>
<dbReference type="InterPro" id="IPR049315">
    <property type="entry name" value="GDC-P_N"/>
</dbReference>
<dbReference type="InterPro" id="IPR049316">
    <property type="entry name" value="GDC-P_C"/>
</dbReference>
<dbReference type="InterPro" id="IPR015422">
    <property type="entry name" value="PyrdxlP-dep_Trfase_small"/>
</dbReference>
<evidence type="ECO:0000256" key="2">
    <source>
        <dbReference type="ARBA" id="ARBA00023002"/>
    </source>
</evidence>
<evidence type="ECO:0000313" key="9">
    <source>
        <dbReference type="Proteomes" id="UP000308365"/>
    </source>
</evidence>
<gene>
    <name evidence="8" type="ORF">EI555_021233</name>
</gene>
<evidence type="ECO:0000313" key="8">
    <source>
        <dbReference type="EMBL" id="TKC42358.1"/>
    </source>
</evidence>
<dbReference type="PRINTS" id="PR00263">
    <property type="entry name" value="HBGFFGF"/>
</dbReference>
<sequence>MAAAIASSLIRQKRQARESNSDRVSASKRRSSPSKDGRSLCERHVLGVFSKVRFCSGRKRPVRRRPETSVQMTDSRIIYVLTQELLQALTEDFLGTEESKMNQVQLLTSEPQLKGIVTRLFSQQGYFLQMHPDGTIDGTKDENSDYTLFNLIPVGLRVVAIQGVKASLYVAMNGEGYLYSSDVFTPECKFKESVFENYYVIYSSTLYRQQESGRAWFLGLNKEGQIMKGNRVKKTKPSSHFVPKPIEVEYENYNNITTTNNNIYHMDKMIQRTITSALDVDPMALRNLIVASNGKNYAKWITQYTQYQPEVSQRREDSLLNYQTMVCDITAKPSEDAQPLGTVSIAPWGSSSILPISWAYIKMTGGKGLKQATEIAIINANYIAKRLEKHYRVLFQCARGYMAHEFVLDIRPFKKSANMEAMDVAKRL</sequence>
<dbReference type="EMBL" id="RWIC01000552">
    <property type="protein sequence ID" value="TKC42358.1"/>
    <property type="molecule type" value="Genomic_DNA"/>
</dbReference>
<keyword evidence="3" id="KW-0339">Growth factor</keyword>
<dbReference type="PANTHER" id="PTHR11486">
    <property type="entry name" value="FIBROBLAST GROWTH FACTOR"/>
    <property type="match status" value="1"/>
</dbReference>
<reference evidence="9" key="1">
    <citation type="journal article" date="2019" name="IScience">
        <title>Narwhal Genome Reveals Long-Term Low Genetic Diversity despite Current Large Abundance Size.</title>
        <authorList>
            <person name="Westbury M.V."/>
            <person name="Petersen B."/>
            <person name="Garde E."/>
            <person name="Heide-Jorgensen M.P."/>
            <person name="Lorenzen E.D."/>
        </authorList>
    </citation>
    <scope>NUCLEOTIDE SEQUENCE [LARGE SCALE GENOMIC DNA]</scope>
</reference>
<dbReference type="AlphaFoldDB" id="A0A4U1EZS0"/>
<dbReference type="SUPFAM" id="SSF53383">
    <property type="entry name" value="PLP-dependent transferases"/>
    <property type="match status" value="1"/>
</dbReference>
<feature type="domain" description="Glycine dehydrogenase C-terminal" evidence="7">
    <location>
        <begin position="372"/>
        <end position="428"/>
    </location>
</feature>
<evidence type="ECO:0000256" key="4">
    <source>
        <dbReference type="RuleBase" id="RU049442"/>
    </source>
</evidence>
<dbReference type="Pfam" id="PF21478">
    <property type="entry name" value="GcvP2_C"/>
    <property type="match status" value="1"/>
</dbReference>
<proteinExistence type="inferred from homology"/>
<keyword evidence="2" id="KW-0560">Oxidoreductase</keyword>
<evidence type="ECO:0000259" key="6">
    <source>
        <dbReference type="Pfam" id="PF02347"/>
    </source>
</evidence>
<dbReference type="FunFam" id="2.80.10.50:FF:000001">
    <property type="entry name" value="Fibroblast growth factor"/>
    <property type="match status" value="1"/>
</dbReference>
<name>A0A4U1EZS0_MONMO</name>
<dbReference type="InterPro" id="IPR015424">
    <property type="entry name" value="PyrdxlP-dep_Trfase"/>
</dbReference>
<dbReference type="InterPro" id="IPR008996">
    <property type="entry name" value="IL1/FGF"/>
</dbReference>
<dbReference type="Gene3D" id="3.90.1150.10">
    <property type="entry name" value="Aspartate Aminotransferase, domain 1"/>
    <property type="match status" value="1"/>
</dbReference>
<dbReference type="PROSITE" id="PS00247">
    <property type="entry name" value="HBGF_FGF"/>
    <property type="match status" value="1"/>
</dbReference>
<feature type="domain" description="Glycine cleavage system P-protein N-terminal" evidence="6">
    <location>
        <begin position="266"/>
        <end position="331"/>
    </location>
</feature>
<dbReference type="Gene3D" id="2.80.10.50">
    <property type="match status" value="1"/>
</dbReference>
<organism evidence="8 9">
    <name type="scientific">Monodon monoceros</name>
    <name type="common">Narwhal</name>
    <name type="synonym">Ceratodon monodon</name>
    <dbReference type="NCBI Taxonomy" id="40151"/>
    <lineage>
        <taxon>Eukaryota</taxon>
        <taxon>Metazoa</taxon>
        <taxon>Chordata</taxon>
        <taxon>Craniata</taxon>
        <taxon>Vertebrata</taxon>
        <taxon>Euteleostomi</taxon>
        <taxon>Mammalia</taxon>
        <taxon>Eutheria</taxon>
        <taxon>Laurasiatheria</taxon>
        <taxon>Artiodactyla</taxon>
        <taxon>Whippomorpha</taxon>
        <taxon>Cetacea</taxon>
        <taxon>Odontoceti</taxon>
        <taxon>Monodontidae</taxon>
        <taxon>Monodon</taxon>
    </lineage>
</organism>
<dbReference type="GO" id="GO:0008083">
    <property type="term" value="F:growth factor activity"/>
    <property type="evidence" value="ECO:0007669"/>
    <property type="project" value="UniProtKB-KW"/>
</dbReference>
<dbReference type="GO" id="GO:0016491">
    <property type="term" value="F:oxidoreductase activity"/>
    <property type="evidence" value="ECO:0007669"/>
    <property type="project" value="UniProtKB-KW"/>
</dbReference>
<dbReference type="CDD" id="cd23328">
    <property type="entry name" value="beta-trefoil_FGF12"/>
    <property type="match status" value="1"/>
</dbReference>
<dbReference type="Proteomes" id="UP000308365">
    <property type="component" value="Unassembled WGS sequence"/>
</dbReference>
<evidence type="ECO:0000256" key="3">
    <source>
        <dbReference type="ARBA" id="ARBA00023030"/>
    </source>
</evidence>
<evidence type="ECO:0000259" key="7">
    <source>
        <dbReference type="Pfam" id="PF21478"/>
    </source>
</evidence>